<evidence type="ECO:0000313" key="1">
    <source>
        <dbReference type="EMBL" id="GIH10428.1"/>
    </source>
</evidence>
<proteinExistence type="predicted"/>
<organism evidence="1 2">
    <name type="scientific">Rhizocola hellebori</name>
    <dbReference type="NCBI Taxonomy" id="1392758"/>
    <lineage>
        <taxon>Bacteria</taxon>
        <taxon>Bacillati</taxon>
        <taxon>Actinomycetota</taxon>
        <taxon>Actinomycetes</taxon>
        <taxon>Micromonosporales</taxon>
        <taxon>Micromonosporaceae</taxon>
        <taxon>Rhizocola</taxon>
    </lineage>
</organism>
<protein>
    <submittedName>
        <fullName evidence="1">Uncharacterized protein</fullName>
    </submittedName>
</protein>
<reference evidence="1" key="1">
    <citation type="submission" date="2021-01" db="EMBL/GenBank/DDBJ databases">
        <title>Whole genome shotgun sequence of Rhizocola hellebori NBRC 109834.</title>
        <authorList>
            <person name="Komaki H."/>
            <person name="Tamura T."/>
        </authorList>
    </citation>
    <scope>NUCLEOTIDE SEQUENCE</scope>
    <source>
        <strain evidence="1">NBRC 109834</strain>
    </source>
</reference>
<comment type="caution">
    <text evidence="1">The sequence shown here is derived from an EMBL/GenBank/DDBJ whole genome shotgun (WGS) entry which is preliminary data.</text>
</comment>
<name>A0A8J3QGG0_9ACTN</name>
<dbReference type="EMBL" id="BONY01000094">
    <property type="protein sequence ID" value="GIH10428.1"/>
    <property type="molecule type" value="Genomic_DNA"/>
</dbReference>
<dbReference type="Proteomes" id="UP000612899">
    <property type="component" value="Unassembled WGS sequence"/>
</dbReference>
<accession>A0A8J3QGG0</accession>
<keyword evidence="2" id="KW-1185">Reference proteome</keyword>
<gene>
    <name evidence="1" type="ORF">Rhe02_84950</name>
</gene>
<dbReference type="AlphaFoldDB" id="A0A8J3QGG0"/>
<evidence type="ECO:0000313" key="2">
    <source>
        <dbReference type="Proteomes" id="UP000612899"/>
    </source>
</evidence>
<sequence length="70" mass="7519">MVAGLGHVGGELVGIPRLQRAQLGAATKVKGKHAARLRKPAYVSQPTRRDAHLRRVAMCRRSAGRAAHPC</sequence>